<evidence type="ECO:0000313" key="2">
    <source>
        <dbReference type="EMBL" id="GBP74890.1"/>
    </source>
</evidence>
<comment type="caution">
    <text evidence="2">The sequence shown here is derived from an EMBL/GenBank/DDBJ whole genome shotgun (WGS) entry which is preliminary data.</text>
</comment>
<feature type="compositionally biased region" description="Polar residues" evidence="1">
    <location>
        <begin position="179"/>
        <end position="188"/>
    </location>
</feature>
<feature type="compositionally biased region" description="Basic residues" evidence="1">
    <location>
        <begin position="1"/>
        <end position="12"/>
    </location>
</feature>
<dbReference type="Proteomes" id="UP000299102">
    <property type="component" value="Unassembled WGS sequence"/>
</dbReference>
<sequence length="228" mass="25697">MRRCVRRRHEQRPRKYENVHAPLRTPAPARPAGAPPFPLYFWFVAYVYLCRVTLEPECIEFESRSRIGRCVFNLSQIKSLINSFEALKPSVTDIVVSPQPSCPVWEDRGCLSVYLERTTKRPLDSRSTFETSLSPLPLACQPFAPSPPLAARDNNRSPRHAARRLFRDQHDGKLASVSRRVSSVNQGLTADAEPMISDKRSPECLPSASVTGNWVAGRNHLGVTPEFT</sequence>
<keyword evidence="3" id="KW-1185">Reference proteome</keyword>
<protein>
    <submittedName>
        <fullName evidence="2">Uncharacterized protein</fullName>
    </submittedName>
</protein>
<gene>
    <name evidence="2" type="ORF">EVAR_36075_1</name>
</gene>
<reference evidence="2 3" key="1">
    <citation type="journal article" date="2019" name="Commun. Biol.">
        <title>The bagworm genome reveals a unique fibroin gene that provides high tensile strength.</title>
        <authorList>
            <person name="Kono N."/>
            <person name="Nakamura H."/>
            <person name="Ohtoshi R."/>
            <person name="Tomita M."/>
            <person name="Numata K."/>
            <person name="Arakawa K."/>
        </authorList>
    </citation>
    <scope>NUCLEOTIDE SEQUENCE [LARGE SCALE GENOMIC DNA]</scope>
</reference>
<name>A0A4C1YIJ5_EUMVA</name>
<proteinExistence type="predicted"/>
<feature type="region of interest" description="Disordered" evidence="1">
    <location>
        <begin position="1"/>
        <end position="27"/>
    </location>
</feature>
<organism evidence="2 3">
    <name type="scientific">Eumeta variegata</name>
    <name type="common">Bagworm moth</name>
    <name type="synonym">Eumeta japonica</name>
    <dbReference type="NCBI Taxonomy" id="151549"/>
    <lineage>
        <taxon>Eukaryota</taxon>
        <taxon>Metazoa</taxon>
        <taxon>Ecdysozoa</taxon>
        <taxon>Arthropoda</taxon>
        <taxon>Hexapoda</taxon>
        <taxon>Insecta</taxon>
        <taxon>Pterygota</taxon>
        <taxon>Neoptera</taxon>
        <taxon>Endopterygota</taxon>
        <taxon>Lepidoptera</taxon>
        <taxon>Glossata</taxon>
        <taxon>Ditrysia</taxon>
        <taxon>Tineoidea</taxon>
        <taxon>Psychidae</taxon>
        <taxon>Oiketicinae</taxon>
        <taxon>Eumeta</taxon>
    </lineage>
</organism>
<accession>A0A4C1YIJ5</accession>
<dbReference type="AlphaFoldDB" id="A0A4C1YIJ5"/>
<evidence type="ECO:0000256" key="1">
    <source>
        <dbReference type="SAM" id="MobiDB-lite"/>
    </source>
</evidence>
<feature type="region of interest" description="Disordered" evidence="1">
    <location>
        <begin position="176"/>
        <end position="204"/>
    </location>
</feature>
<dbReference type="EMBL" id="BGZK01001228">
    <property type="protein sequence ID" value="GBP74890.1"/>
    <property type="molecule type" value="Genomic_DNA"/>
</dbReference>
<evidence type="ECO:0000313" key="3">
    <source>
        <dbReference type="Proteomes" id="UP000299102"/>
    </source>
</evidence>